<evidence type="ECO:0008006" key="8">
    <source>
        <dbReference type="Google" id="ProtNLM"/>
    </source>
</evidence>
<organism evidence="6 7">
    <name type="scientific">Luedemannella helvata</name>
    <dbReference type="NCBI Taxonomy" id="349315"/>
    <lineage>
        <taxon>Bacteria</taxon>
        <taxon>Bacillati</taxon>
        <taxon>Actinomycetota</taxon>
        <taxon>Actinomycetes</taxon>
        <taxon>Micromonosporales</taxon>
        <taxon>Micromonosporaceae</taxon>
        <taxon>Luedemannella</taxon>
    </lineage>
</organism>
<feature type="domain" description="Glycosyltransferase subfamily 4-like N-terminal" evidence="5">
    <location>
        <begin position="50"/>
        <end position="176"/>
    </location>
</feature>
<dbReference type="Proteomes" id="UP001500655">
    <property type="component" value="Unassembled WGS sequence"/>
</dbReference>
<dbReference type="PANTHER" id="PTHR12526:SF595">
    <property type="entry name" value="BLL5217 PROTEIN"/>
    <property type="match status" value="1"/>
</dbReference>
<evidence type="ECO:0000259" key="5">
    <source>
        <dbReference type="Pfam" id="PF13439"/>
    </source>
</evidence>
<reference evidence="6 7" key="1">
    <citation type="journal article" date="2019" name="Int. J. Syst. Evol. Microbiol.">
        <title>The Global Catalogue of Microorganisms (GCM) 10K type strain sequencing project: providing services to taxonomists for standard genome sequencing and annotation.</title>
        <authorList>
            <consortium name="The Broad Institute Genomics Platform"/>
            <consortium name="The Broad Institute Genome Sequencing Center for Infectious Disease"/>
            <person name="Wu L."/>
            <person name="Ma J."/>
        </authorList>
    </citation>
    <scope>NUCLEOTIDE SEQUENCE [LARGE SCALE GENOMIC DNA]</scope>
    <source>
        <strain evidence="6 7">JCM 13249</strain>
    </source>
</reference>
<evidence type="ECO:0000313" key="6">
    <source>
        <dbReference type="EMBL" id="GAA1756887.1"/>
    </source>
</evidence>
<proteinExistence type="predicted"/>
<protein>
    <recommendedName>
        <fullName evidence="8">Glycosyltransferase family 4 protein</fullName>
    </recommendedName>
</protein>
<dbReference type="Pfam" id="PF13439">
    <property type="entry name" value="Glyco_transf_4"/>
    <property type="match status" value="1"/>
</dbReference>
<feature type="region of interest" description="Disordered" evidence="3">
    <location>
        <begin position="384"/>
        <end position="445"/>
    </location>
</feature>
<dbReference type="EMBL" id="BAAALS010000013">
    <property type="protein sequence ID" value="GAA1756887.1"/>
    <property type="molecule type" value="Genomic_DNA"/>
</dbReference>
<evidence type="ECO:0000259" key="4">
    <source>
        <dbReference type="Pfam" id="PF00534"/>
    </source>
</evidence>
<gene>
    <name evidence="6" type="ORF">GCM10009681_30020</name>
</gene>
<keyword evidence="1" id="KW-0328">Glycosyltransferase</keyword>
<sequence>MDELEKPKLSSVAAGPRVAAVRGASARTTPRPLRIAMVVPPWYEMPPRGYGGLEMIASALIDGLVDRGHDVTLFGAGERTGTKAKFVSTTPTLQFPRLGETMPDVLHTARVNRLLAAGDFDIVHDHTAPGPLTAGRLTTPTVLTVHGGVAGELGDYYEAVGDTIRLIAISHSQRRYRPTLPWIATVHNGLIVDEVKEVPDRVGDGPVVWLARFNPDKGPDLAIEACRAAGLPLLLAGKCNEALEERYFNNVISPMLDDSVEVLVNAERPEIFERLRASRCMILPIRWEEPFGMVMIEAMAEGVPVVALRRGAVPEIIRDGVTGFICDTVEELPDALHAARELDPAACVAHVRENFSAPVMAERYERAYYTAIEAHYTLLPPQPQAARADTELPAAARGATGPSLAGAGGALVGRATGGTGPYAGPVNAPQLGALTHRKPNKGPLR</sequence>
<feature type="compositionally biased region" description="Basic residues" evidence="3">
    <location>
        <begin position="435"/>
        <end position="445"/>
    </location>
</feature>
<keyword evidence="2" id="KW-0808">Transferase</keyword>
<comment type="caution">
    <text evidence="6">The sequence shown here is derived from an EMBL/GenBank/DDBJ whole genome shotgun (WGS) entry which is preliminary data.</text>
</comment>
<feature type="compositionally biased region" description="Gly residues" evidence="3">
    <location>
        <begin position="406"/>
        <end position="421"/>
    </location>
</feature>
<dbReference type="Pfam" id="PF00534">
    <property type="entry name" value="Glycos_transf_1"/>
    <property type="match status" value="1"/>
</dbReference>
<dbReference type="PANTHER" id="PTHR12526">
    <property type="entry name" value="GLYCOSYLTRANSFERASE"/>
    <property type="match status" value="1"/>
</dbReference>
<accession>A0ABN2KID3</accession>
<evidence type="ECO:0000256" key="3">
    <source>
        <dbReference type="SAM" id="MobiDB-lite"/>
    </source>
</evidence>
<evidence type="ECO:0000256" key="1">
    <source>
        <dbReference type="ARBA" id="ARBA00022676"/>
    </source>
</evidence>
<dbReference type="SUPFAM" id="SSF53756">
    <property type="entry name" value="UDP-Glycosyltransferase/glycogen phosphorylase"/>
    <property type="match status" value="1"/>
</dbReference>
<keyword evidence="7" id="KW-1185">Reference proteome</keyword>
<dbReference type="InterPro" id="IPR028098">
    <property type="entry name" value="Glyco_trans_4-like_N"/>
</dbReference>
<evidence type="ECO:0000313" key="7">
    <source>
        <dbReference type="Proteomes" id="UP001500655"/>
    </source>
</evidence>
<evidence type="ECO:0000256" key="2">
    <source>
        <dbReference type="ARBA" id="ARBA00022679"/>
    </source>
</evidence>
<name>A0ABN2KID3_9ACTN</name>
<feature type="domain" description="Glycosyl transferase family 1" evidence="4">
    <location>
        <begin position="207"/>
        <end position="330"/>
    </location>
</feature>
<dbReference type="CDD" id="cd03802">
    <property type="entry name" value="GT4_AviGT4-like"/>
    <property type="match status" value="1"/>
</dbReference>
<dbReference type="Gene3D" id="3.40.50.2000">
    <property type="entry name" value="Glycogen Phosphorylase B"/>
    <property type="match status" value="2"/>
</dbReference>
<dbReference type="InterPro" id="IPR001296">
    <property type="entry name" value="Glyco_trans_1"/>
</dbReference>